<dbReference type="AlphaFoldDB" id="A0A443HMJ3"/>
<dbReference type="PANTHER" id="PTHR11188">
    <property type="entry name" value="ARRESTIN DOMAIN CONTAINING PROTEIN"/>
    <property type="match status" value="1"/>
</dbReference>
<sequence length="601" mass="66188">MTARIHLDRPHAYFTNLDIITGKVIVQLVTDTSISAIQVKLEGESRTRLAGPRYQGDVRPDKKKTELEVHKLLYKVSTVFPSPEVYQHGSSAVYTLPAGVHEYPFKFKFPFNNSCSTHNSMLTNLNMTGLRLEVARDTDRHVKKTLPPSLRGFPGEAEIKYYVKATIVRPQFYKENIRSISEFNFLPIEPPKMGDPKEETYARRQHQFTRPGAPSQKRGLFQKISGTTGLSSADGPRFSVDARLPNPPILTINEPIPLRVLVTKISDTLETIYLQMIQIELIAYTHIRAHDLARKESGSWVLVSHSNMNQPLIRGEDAPGQEFKIDPAIWSRIPLPSSVAPSFETCNIWRTYELEVRVGLSHGIKGAPKLTMAVLPLRIPVKVYSGVAPPQALLDAMAGRNGKAAESAGTPTSPSQRPPMPPRPSAPPVPAYPEDGYADAPPSYEDAIAEDLGPVDGPRRDYNPPDGISGRRTVSETGVGSPDEKGRERLFPDSVGTIHSNASVESFDMLPSTPTDSHSSPENVSPALSPVDVRPYSAEQRHDEPLPEYQPMPTQLSPLSATDNAAQRRPSNTNLRMNLGVPHRKPVPGHSNGKQPPTPGA</sequence>
<evidence type="ECO:0000259" key="2">
    <source>
        <dbReference type="Pfam" id="PF00339"/>
    </source>
</evidence>
<dbReference type="InterPro" id="IPR011021">
    <property type="entry name" value="Arrestin-like_N"/>
</dbReference>
<reference evidence="3 4" key="1">
    <citation type="journal article" date="2018" name="Front. Microbiol.">
        <title>Genomic and genetic insights into a cosmopolitan fungus, Paecilomyces variotii (Eurotiales).</title>
        <authorList>
            <person name="Urquhart A.S."/>
            <person name="Mondo S.J."/>
            <person name="Makela M.R."/>
            <person name="Hane J.K."/>
            <person name="Wiebenga A."/>
            <person name="He G."/>
            <person name="Mihaltcheva S."/>
            <person name="Pangilinan J."/>
            <person name="Lipzen A."/>
            <person name="Barry K."/>
            <person name="de Vries R.P."/>
            <person name="Grigoriev I.V."/>
            <person name="Idnurm A."/>
        </authorList>
    </citation>
    <scope>NUCLEOTIDE SEQUENCE [LARGE SCALE GENOMIC DNA]</scope>
    <source>
        <strain evidence="3 4">CBS 101075</strain>
    </source>
</reference>
<dbReference type="Pfam" id="PF00339">
    <property type="entry name" value="Arrestin_N"/>
    <property type="match status" value="1"/>
</dbReference>
<feature type="compositionally biased region" description="Basic and acidic residues" evidence="1">
    <location>
        <begin position="482"/>
        <end position="491"/>
    </location>
</feature>
<dbReference type="PANTHER" id="PTHR11188:SF166">
    <property type="entry name" value="ARRESTIN (OR S-ANTIGEN), N-TERMINAL DOMAIN PROTEIN (AFU_ORTHOLOGUE AFUA_7G02050)"/>
    <property type="match status" value="1"/>
</dbReference>
<dbReference type="GO" id="GO:0070086">
    <property type="term" value="P:ubiquitin-dependent endocytosis"/>
    <property type="evidence" value="ECO:0007669"/>
    <property type="project" value="TreeGrafter"/>
</dbReference>
<dbReference type="CDD" id="cd22952">
    <property type="entry name" value="ART10-like"/>
    <property type="match status" value="1"/>
</dbReference>
<feature type="domain" description="Arrestin-like N-terminal" evidence="2">
    <location>
        <begin position="4"/>
        <end position="117"/>
    </location>
</feature>
<proteinExistence type="predicted"/>
<feature type="compositionally biased region" description="Polar residues" evidence="1">
    <location>
        <begin position="512"/>
        <end position="523"/>
    </location>
</feature>
<name>A0A443HMJ3_BYSSP</name>
<evidence type="ECO:0000256" key="1">
    <source>
        <dbReference type="SAM" id="MobiDB-lite"/>
    </source>
</evidence>
<dbReference type="InterPro" id="IPR014752">
    <property type="entry name" value="Arrestin-like_C"/>
</dbReference>
<keyword evidence="4" id="KW-1185">Reference proteome</keyword>
<dbReference type="GO" id="GO:0005829">
    <property type="term" value="C:cytosol"/>
    <property type="evidence" value="ECO:0007669"/>
    <property type="project" value="TreeGrafter"/>
</dbReference>
<dbReference type="GO" id="GO:0031625">
    <property type="term" value="F:ubiquitin protein ligase binding"/>
    <property type="evidence" value="ECO:0007669"/>
    <property type="project" value="TreeGrafter"/>
</dbReference>
<feature type="compositionally biased region" description="Pro residues" evidence="1">
    <location>
        <begin position="416"/>
        <end position="431"/>
    </location>
</feature>
<organism evidence="3 4">
    <name type="scientific">Byssochlamys spectabilis</name>
    <name type="common">Paecilomyces variotii</name>
    <dbReference type="NCBI Taxonomy" id="264951"/>
    <lineage>
        <taxon>Eukaryota</taxon>
        <taxon>Fungi</taxon>
        <taxon>Dikarya</taxon>
        <taxon>Ascomycota</taxon>
        <taxon>Pezizomycotina</taxon>
        <taxon>Eurotiomycetes</taxon>
        <taxon>Eurotiomycetidae</taxon>
        <taxon>Eurotiales</taxon>
        <taxon>Thermoascaceae</taxon>
        <taxon>Paecilomyces</taxon>
    </lineage>
</organism>
<dbReference type="GO" id="GO:0005886">
    <property type="term" value="C:plasma membrane"/>
    <property type="evidence" value="ECO:0007669"/>
    <property type="project" value="TreeGrafter"/>
</dbReference>
<accession>A0A443HMJ3</accession>
<dbReference type="Gene3D" id="2.60.40.640">
    <property type="match status" value="1"/>
</dbReference>
<comment type="caution">
    <text evidence="3">The sequence shown here is derived from an EMBL/GenBank/DDBJ whole genome shotgun (WGS) entry which is preliminary data.</text>
</comment>
<dbReference type="STRING" id="264951.A0A443HMJ3"/>
<dbReference type="SUPFAM" id="SSF81296">
    <property type="entry name" value="E set domains"/>
    <property type="match status" value="1"/>
</dbReference>
<dbReference type="InterPro" id="IPR050357">
    <property type="entry name" value="Arrestin_domain-protein"/>
</dbReference>
<dbReference type="GO" id="GO:0030674">
    <property type="term" value="F:protein-macromolecule adaptor activity"/>
    <property type="evidence" value="ECO:0007669"/>
    <property type="project" value="TreeGrafter"/>
</dbReference>
<dbReference type="InterPro" id="IPR014756">
    <property type="entry name" value="Ig_E-set"/>
</dbReference>
<dbReference type="GeneID" id="39597400"/>
<gene>
    <name evidence="3" type="ORF">C8Q69DRAFT_406533</name>
</gene>
<dbReference type="Proteomes" id="UP000283841">
    <property type="component" value="Unassembled WGS sequence"/>
</dbReference>
<dbReference type="RefSeq" id="XP_028482635.1">
    <property type="nucleotide sequence ID" value="XM_028628123.1"/>
</dbReference>
<feature type="compositionally biased region" description="Polar residues" evidence="1">
    <location>
        <begin position="552"/>
        <end position="576"/>
    </location>
</feature>
<feature type="region of interest" description="Disordered" evidence="1">
    <location>
        <begin position="398"/>
        <end position="601"/>
    </location>
</feature>
<dbReference type="VEuPathDB" id="FungiDB:C8Q69DRAFT_406533"/>
<evidence type="ECO:0000313" key="4">
    <source>
        <dbReference type="Proteomes" id="UP000283841"/>
    </source>
</evidence>
<evidence type="ECO:0000313" key="3">
    <source>
        <dbReference type="EMBL" id="RWQ92990.1"/>
    </source>
</evidence>
<dbReference type="EMBL" id="RCNU01000011">
    <property type="protein sequence ID" value="RWQ92990.1"/>
    <property type="molecule type" value="Genomic_DNA"/>
</dbReference>
<protein>
    <recommendedName>
        <fullName evidence="2">Arrestin-like N-terminal domain-containing protein</fullName>
    </recommendedName>
</protein>